<keyword evidence="8 10" id="KW-0186">Copper</keyword>
<evidence type="ECO:0000256" key="11">
    <source>
        <dbReference type="SAM" id="SignalP"/>
    </source>
</evidence>
<dbReference type="EMBL" id="JAUKTR010000001">
    <property type="protein sequence ID" value="MDO1558045.1"/>
    <property type="molecule type" value="Genomic_DNA"/>
</dbReference>
<name>A0ABT8SHK2_9CAUL</name>
<feature type="topological domain" description="Periplasmic" evidence="10">
    <location>
        <begin position="26"/>
        <end position="176"/>
    </location>
</feature>
<evidence type="ECO:0000256" key="1">
    <source>
        <dbReference type="ARBA" id="ARBA00004007"/>
    </source>
</evidence>
<organism evidence="12 13">
    <name type="scientific">Peiella sedimenti</name>
    <dbReference type="NCBI Taxonomy" id="3061083"/>
    <lineage>
        <taxon>Bacteria</taxon>
        <taxon>Pseudomonadati</taxon>
        <taxon>Pseudomonadota</taxon>
        <taxon>Alphaproteobacteria</taxon>
        <taxon>Caulobacterales</taxon>
        <taxon>Caulobacteraceae</taxon>
        <taxon>Peiella</taxon>
    </lineage>
</organism>
<dbReference type="SUPFAM" id="SSF110111">
    <property type="entry name" value="Ctag/Cox11"/>
    <property type="match status" value="1"/>
</dbReference>
<keyword evidence="9 10" id="KW-0472">Membrane</keyword>
<evidence type="ECO:0000256" key="10">
    <source>
        <dbReference type="HAMAP-Rule" id="MF_00155"/>
    </source>
</evidence>
<proteinExistence type="inferred from homology"/>
<comment type="function">
    <text evidence="1 10">Exerts its effect at some terminal stage of cytochrome c oxidase synthesis, probably by being involved in the insertion of the copper B into subunit I.</text>
</comment>
<evidence type="ECO:0000313" key="12">
    <source>
        <dbReference type="EMBL" id="MDO1558045.1"/>
    </source>
</evidence>
<evidence type="ECO:0000313" key="13">
    <source>
        <dbReference type="Proteomes" id="UP001169063"/>
    </source>
</evidence>
<dbReference type="NCBIfam" id="NF003465">
    <property type="entry name" value="PRK05089.1"/>
    <property type="match status" value="1"/>
</dbReference>
<keyword evidence="13" id="KW-1185">Reference proteome</keyword>
<dbReference type="InterPro" id="IPR007533">
    <property type="entry name" value="Cyt_c_oxidase_assmbl_CtaG"/>
</dbReference>
<evidence type="ECO:0000256" key="7">
    <source>
        <dbReference type="ARBA" id="ARBA00022989"/>
    </source>
</evidence>
<sequence>MNRNLRLGLICGAVAMGMVGAAFAAVPLYQLFCQVTGFDGTVRRAEAAPTQVLDREIVVRFDTNVRGLPWDFDAEQVAQRVRVGATGLAYFTVTNTSDRPMAGRAVYNVVPESAGPYFQKLECFCFTTQTVQPGQTVRFPVAYFVAPELNEDVNTRRMREITLSYTFFATEDQADS</sequence>
<dbReference type="PANTHER" id="PTHR21320:SF3">
    <property type="entry name" value="CYTOCHROME C OXIDASE ASSEMBLY PROTEIN COX11, MITOCHONDRIAL-RELATED"/>
    <property type="match status" value="1"/>
</dbReference>
<dbReference type="HAMAP" id="MF_00155">
    <property type="entry name" value="CtaG"/>
    <property type="match status" value="1"/>
</dbReference>
<keyword evidence="6 10" id="KW-0735">Signal-anchor</keyword>
<feature type="signal peptide" evidence="11">
    <location>
        <begin position="1"/>
        <end position="24"/>
    </location>
</feature>
<evidence type="ECO:0000256" key="9">
    <source>
        <dbReference type="ARBA" id="ARBA00023136"/>
    </source>
</evidence>
<evidence type="ECO:0000256" key="5">
    <source>
        <dbReference type="ARBA" id="ARBA00022692"/>
    </source>
</evidence>
<keyword evidence="5 10" id="KW-0812">Transmembrane</keyword>
<comment type="caution">
    <text evidence="12">The sequence shown here is derived from an EMBL/GenBank/DDBJ whole genome shotgun (WGS) entry which is preliminary data.</text>
</comment>
<dbReference type="RefSeq" id="WP_302108469.1">
    <property type="nucleotide sequence ID" value="NZ_JAUKTR010000001.1"/>
</dbReference>
<accession>A0ABT8SHK2</accession>
<keyword evidence="10" id="KW-1003">Cell membrane</keyword>
<reference evidence="12" key="1">
    <citation type="submission" date="2023-07" db="EMBL/GenBank/DDBJ databases">
        <title>Brevundimonas soil sp. nov., isolated from the soil of chemical plant.</title>
        <authorList>
            <person name="Wu N."/>
        </authorList>
    </citation>
    <scope>NUCLEOTIDE SEQUENCE</scope>
    <source>
        <strain evidence="12">XZ-24</strain>
    </source>
</reference>
<feature type="chain" id="PRO_5045448897" description="Cytochrome c oxidase assembly protein CtaG" evidence="11">
    <location>
        <begin position="25"/>
        <end position="176"/>
    </location>
</feature>
<feature type="topological domain" description="Cytoplasmic" evidence="10">
    <location>
        <begin position="1"/>
        <end position="6"/>
    </location>
</feature>
<keyword evidence="11" id="KW-0732">Signal</keyword>
<evidence type="ECO:0000256" key="6">
    <source>
        <dbReference type="ARBA" id="ARBA00022968"/>
    </source>
</evidence>
<evidence type="ECO:0000256" key="8">
    <source>
        <dbReference type="ARBA" id="ARBA00023008"/>
    </source>
</evidence>
<dbReference type="InterPro" id="IPR023471">
    <property type="entry name" value="CtaG/Cox11_dom_sf"/>
</dbReference>
<evidence type="ECO:0000256" key="2">
    <source>
        <dbReference type="ARBA" id="ARBA00004382"/>
    </source>
</evidence>
<comment type="subcellular location">
    <subcellularLocation>
        <location evidence="2 10">Cell inner membrane</location>
        <topology evidence="2 10">Single-pass type II membrane protein</topology>
        <orientation evidence="2 10">Periplasmic side</orientation>
    </subcellularLocation>
</comment>
<dbReference type="Pfam" id="PF04442">
    <property type="entry name" value="CtaG_Cox11"/>
    <property type="match status" value="1"/>
</dbReference>
<dbReference type="Proteomes" id="UP001169063">
    <property type="component" value="Unassembled WGS sequence"/>
</dbReference>
<dbReference type="Gene3D" id="2.60.370.10">
    <property type="entry name" value="Ctag/Cox11"/>
    <property type="match status" value="1"/>
</dbReference>
<protein>
    <recommendedName>
        <fullName evidence="4 10">Cytochrome c oxidase assembly protein CtaG</fullName>
    </recommendedName>
</protein>
<evidence type="ECO:0000256" key="3">
    <source>
        <dbReference type="ARBA" id="ARBA00009620"/>
    </source>
</evidence>
<keyword evidence="7 10" id="KW-1133">Transmembrane helix</keyword>
<keyword evidence="10" id="KW-0997">Cell inner membrane</keyword>
<evidence type="ECO:0000256" key="4">
    <source>
        <dbReference type="ARBA" id="ARBA00015384"/>
    </source>
</evidence>
<dbReference type="PANTHER" id="PTHR21320">
    <property type="entry name" value="CYTOCHROME C OXIDASE ASSEMBLY PROTEIN COX11-RELATED"/>
    <property type="match status" value="1"/>
</dbReference>
<dbReference type="PIRSF" id="PIRSF005413">
    <property type="entry name" value="COX11"/>
    <property type="match status" value="1"/>
</dbReference>
<comment type="similarity">
    <text evidence="3 10">Belongs to the COX11/CtaG family.</text>
</comment>
<gene>
    <name evidence="10" type="primary">ctaG</name>
    <name evidence="12" type="ORF">Q0812_01210</name>
</gene>